<dbReference type="GO" id="GO:0000139">
    <property type="term" value="C:Golgi membrane"/>
    <property type="evidence" value="ECO:0007669"/>
    <property type="project" value="UniProtKB-SubCell"/>
</dbReference>
<dbReference type="PANTHER" id="PTHR13254:SF1">
    <property type="entry name" value="GOLGIN SUBFAMILY A MEMBER 7"/>
    <property type="match status" value="1"/>
</dbReference>
<comment type="function">
    <text evidence="6">May be involved in protein transport from Golgi to cell surface. The ZDHHC9-GOLGA7 complex is a palmitoyltransferase specific for HRAS and NRAS.</text>
</comment>
<keyword evidence="4" id="KW-0564">Palmitate</keyword>
<organism evidence="10 11">
    <name type="scientific">Salmo salar</name>
    <name type="common">Atlantic salmon</name>
    <dbReference type="NCBI Taxonomy" id="8030"/>
    <lineage>
        <taxon>Eukaryota</taxon>
        <taxon>Metazoa</taxon>
        <taxon>Chordata</taxon>
        <taxon>Craniata</taxon>
        <taxon>Vertebrata</taxon>
        <taxon>Euteleostomi</taxon>
        <taxon>Actinopterygii</taxon>
        <taxon>Neopterygii</taxon>
        <taxon>Teleostei</taxon>
        <taxon>Protacanthopterygii</taxon>
        <taxon>Salmoniformes</taxon>
        <taxon>Salmonidae</taxon>
        <taxon>Salmoninae</taxon>
        <taxon>Salmo</taxon>
    </lineage>
</organism>
<evidence type="ECO:0000313" key="10">
    <source>
        <dbReference type="Proteomes" id="UP001652741"/>
    </source>
</evidence>
<dbReference type="KEGG" id="sasa:106580544"/>
<dbReference type="PaxDb" id="8030-ENSSSAP00000012525"/>
<dbReference type="GO" id="GO:0005795">
    <property type="term" value="C:Golgi stack"/>
    <property type="evidence" value="ECO:0007669"/>
    <property type="project" value="TreeGrafter"/>
</dbReference>
<dbReference type="STRING" id="8030.ENSSSAP00000012525"/>
<name>A0A1S3NP58_SALSA</name>
<dbReference type="GO" id="GO:0002178">
    <property type="term" value="C:palmitoyltransferase complex"/>
    <property type="evidence" value="ECO:0007669"/>
    <property type="project" value="TreeGrafter"/>
</dbReference>
<dbReference type="GeneID" id="106580544"/>
<dbReference type="InterPro" id="IPR019383">
    <property type="entry name" value="Golgin_A_7/ERF4"/>
</dbReference>
<dbReference type="Proteomes" id="UP001652741">
    <property type="component" value="Chromosome ssa20"/>
</dbReference>
<evidence type="ECO:0000256" key="8">
    <source>
        <dbReference type="ARBA" id="ARBA00040740"/>
    </source>
</evidence>
<dbReference type="PANTHER" id="PTHR13254">
    <property type="entry name" value="GOLGI AUTOANTIGEN, GOLGIN SUBFAMILY A, 7"/>
    <property type="match status" value="1"/>
</dbReference>
<keyword evidence="10" id="KW-1185">Reference proteome</keyword>
<proteinExistence type="inferred from homology"/>
<evidence type="ECO:0000256" key="5">
    <source>
        <dbReference type="ARBA" id="ARBA00023288"/>
    </source>
</evidence>
<evidence type="ECO:0000256" key="2">
    <source>
        <dbReference type="ARBA" id="ARBA00023034"/>
    </source>
</evidence>
<dbReference type="AlphaFoldDB" id="A0A1S3NP58"/>
<evidence type="ECO:0000259" key="9">
    <source>
        <dbReference type="Pfam" id="PF10256"/>
    </source>
</evidence>
<feature type="domain" description="Golgin subfamily A member 7/ERF4" evidence="9">
    <location>
        <begin position="19"/>
        <end position="128"/>
    </location>
</feature>
<reference evidence="11" key="1">
    <citation type="submission" date="2025-08" db="UniProtKB">
        <authorList>
            <consortium name="RefSeq"/>
        </authorList>
    </citation>
    <scope>IDENTIFICATION</scope>
</reference>
<dbReference type="GO" id="GO:0043001">
    <property type="term" value="P:Golgi to plasma membrane protein transport"/>
    <property type="evidence" value="ECO:0007669"/>
    <property type="project" value="TreeGrafter"/>
</dbReference>
<comment type="similarity">
    <text evidence="1">Belongs to the ERF4 family.</text>
</comment>
<evidence type="ECO:0000256" key="3">
    <source>
        <dbReference type="ARBA" id="ARBA00023136"/>
    </source>
</evidence>
<evidence type="ECO:0000256" key="7">
    <source>
        <dbReference type="ARBA" id="ARBA00037794"/>
    </source>
</evidence>
<comment type="subcellular location">
    <subcellularLocation>
        <location evidence="7">Golgi apparatus membrane</location>
        <topology evidence="7">Lipid-anchor</topology>
    </subcellularLocation>
</comment>
<dbReference type="InterPro" id="IPR051371">
    <property type="entry name" value="Ras_palmitoyltransferase"/>
</dbReference>
<protein>
    <recommendedName>
        <fullName evidence="8">Golgin subfamily A member 7</fullName>
    </recommendedName>
</protein>
<gene>
    <name evidence="11" type="primary">LOC106580544</name>
</gene>
<evidence type="ECO:0000313" key="11">
    <source>
        <dbReference type="RefSeq" id="XP_014017207.1"/>
    </source>
</evidence>
<keyword evidence="5" id="KW-0449">Lipoprotein</keyword>
<dbReference type="GO" id="GO:0006612">
    <property type="term" value="P:protein targeting to membrane"/>
    <property type="evidence" value="ECO:0007669"/>
    <property type="project" value="TreeGrafter"/>
</dbReference>
<keyword evidence="2" id="KW-0333">Golgi apparatus</keyword>
<dbReference type="Pfam" id="PF10256">
    <property type="entry name" value="Erf4"/>
    <property type="match status" value="1"/>
</dbReference>
<evidence type="ECO:0000256" key="4">
    <source>
        <dbReference type="ARBA" id="ARBA00023139"/>
    </source>
</evidence>
<evidence type="ECO:0000256" key="6">
    <source>
        <dbReference type="ARBA" id="ARBA00037666"/>
    </source>
</evidence>
<accession>A0A1S3NP58</accession>
<dbReference type="RefSeq" id="XP_014017207.1">
    <property type="nucleotide sequence ID" value="XM_014161732.1"/>
</dbReference>
<sequence length="140" mass="16284">MKTHSLRDMKQQAATAAKVFIQRDYTSGTVCHFQNMFPSELENRLDKQQFDETVRTLNNLYAVAEMLGGSSYLEGCLACLTAYTIFLCMETQYKKLLKKISKFIQEQNDKIYAPQGLLLIDPNERCLRGVSFYTKQFYRH</sequence>
<evidence type="ECO:0000256" key="1">
    <source>
        <dbReference type="ARBA" id="ARBA00007732"/>
    </source>
</evidence>
<keyword evidence="3" id="KW-0472">Membrane</keyword>